<feature type="compositionally biased region" description="Basic and acidic residues" evidence="1">
    <location>
        <begin position="1"/>
        <end position="11"/>
    </location>
</feature>
<dbReference type="SUPFAM" id="SSF52540">
    <property type="entry name" value="P-loop containing nucleoside triphosphate hydrolases"/>
    <property type="match status" value="1"/>
</dbReference>
<gene>
    <name evidence="4" type="ORF">E3O11_03470</name>
    <name evidence="3" type="ORF">SAMN05216274_11427</name>
</gene>
<dbReference type="EMBL" id="SOFE01000006">
    <property type="protein sequence ID" value="TFB87875.1"/>
    <property type="molecule type" value="Genomic_DNA"/>
</dbReference>
<evidence type="ECO:0000313" key="5">
    <source>
        <dbReference type="Proteomes" id="UP000199681"/>
    </source>
</evidence>
<dbReference type="STRING" id="995038.SAMN05216274_11427"/>
<name>A0A1I3CNK6_9MICO</name>
<dbReference type="Proteomes" id="UP000199681">
    <property type="component" value="Unassembled WGS sequence"/>
</dbReference>
<feature type="region of interest" description="Disordered" evidence="1">
    <location>
        <begin position="1"/>
        <end position="25"/>
    </location>
</feature>
<sequence>MSEGDNRRTDSDPLSGRNADMLPTPSLGEYEFEDFTERLLSAQRFMPPPARRVVRIERWGRRGDKQHGIDFMGTFSDGKTAAWQCKRLDALTVPDVAAAVAATSFAADEFYLTYAGEASSLARIEIAKYPKWQLLDRRGLGRIMDDLPLHVRRRVLDETWGVDVRRRFLSVPGEDSFVGIDQVHRARLDEDDMLNDRGEMAGREIEDPSLAQALDRTSDWPPIVVVSGVGGVGKSRLLSTVLMRLQDENPTVPVVWLAPGRRVDQDALSELPLTPTVIVVDDAHRDPAQLVPLLSFCKNNPEAQLVLGSRGVGIEPVRAEVMRGGYRASQIVEIPVTDLTTKEGRRLVASASSGMDLPYGLSEFLAEQAKDSPFLAVLTINLIRKGELDGPLGLDSGLRAKVMARYQEHLTGAIGGISPRVIRRLLATIAALGTVDATDEDLRRIMCQFVGLPLLEYLRLLQELVDRGVLLDRNDRLRIVPELLADQILEAESVVGHTNTGYPDEVWRTFSPLNRLGLLANLANLDWRVRLQGGPDIISNVWCSLEAEIDKSDWASLVAFLDSADSLVYSQPVRLLGLLESVRLRLHILDEIVVVTDPDAAPTLRVRLGLRDYGRHEVEERLPSLYASCAENDPELLEVVLAPIVDLARTDSRPPHQFPEHPQRVILDRLANIGAPPDRSFPERIVTWVEEAAQAVDNPSDVVTPLFALAPLLEKEGYRSSMQDKRTVSMTPYLISPEWAAPVRLHVRSVLMDQIKNHGLHRASIAIGLLKEALSEPRGLFGNRVLDESIVAWEEDDCATVNDLRQAAGDGSTSTTRRLVRNAVSWPAEHAHSLRTRYDALELVTELDQIVEDDVVQLLLGGIDFNFALESQRGKTLPPLETWSSDLNAESDEVREAHAESADQHIEVRAGRLTAQVLDALWPVGEAVDSGFNALIEALRSVREAAGHRSRTAGPLFGALGQFRPDLPGPLVTHAITYGDESLLDGSIPALLDSWMLSNEDNAVAFLKSFSEHKLSIRRAIGQGFQLYEWVNKRSDLLSVLEHGAADLDAATRQSFLASLNIVHDPRGVADMLIAAGSSPATVANVLLSGFRSGGERWPSELNAADADAVLQLADLANWQGWPVTQAVKKIAESHPRLLLDKLDLNVRSGTKIPHDGRELSEHLQENPLELAQWYVDRAKLPEAEEYSATIAMSIFRNGLRAAVGAALMEKLEQLNLEELVRVVSLLSWTSGWVSSHPALAREVLSRARAHSTAAETAMLAALTGAMTPLMWSTVNGHSDGLAKNHAELLDLSETEPDLELRGAYLTAAETTGSRVESLRRQNEAEDQED</sequence>
<evidence type="ECO:0000313" key="4">
    <source>
        <dbReference type="EMBL" id="TFB87875.1"/>
    </source>
</evidence>
<protein>
    <recommendedName>
        <fullName evidence="2">Novel STAND NTPase 5 domain-containing protein</fullName>
    </recommendedName>
</protein>
<feature type="domain" description="Novel STAND NTPase 5" evidence="2">
    <location>
        <begin position="201"/>
        <end position="311"/>
    </location>
</feature>
<keyword evidence="5" id="KW-1185">Reference proteome</keyword>
<reference evidence="3 5" key="1">
    <citation type="submission" date="2016-10" db="EMBL/GenBank/DDBJ databases">
        <authorList>
            <person name="Varghese N."/>
            <person name="Submissions S."/>
        </authorList>
    </citation>
    <scope>NUCLEOTIDE SEQUENCE [LARGE SCALE GENOMIC DNA]</scope>
    <source>
        <strain evidence="3 5">GMCC 1.11211</strain>
    </source>
</reference>
<evidence type="ECO:0000313" key="6">
    <source>
        <dbReference type="Proteomes" id="UP000297963"/>
    </source>
</evidence>
<accession>A0A1I3CNK6</accession>
<dbReference type="RefSeq" id="WP_092451438.1">
    <property type="nucleotide sequence ID" value="NZ_BKAC01000015.1"/>
</dbReference>
<organism evidence="4 6">
    <name type="scientific">Cryobacterium levicorallinum</name>
    <dbReference type="NCBI Taxonomy" id="995038"/>
    <lineage>
        <taxon>Bacteria</taxon>
        <taxon>Bacillati</taxon>
        <taxon>Actinomycetota</taxon>
        <taxon>Actinomycetes</taxon>
        <taxon>Micrococcales</taxon>
        <taxon>Microbacteriaceae</taxon>
        <taxon>Cryobacterium</taxon>
    </lineage>
</organism>
<evidence type="ECO:0000259" key="2">
    <source>
        <dbReference type="Pfam" id="PF25199"/>
    </source>
</evidence>
<dbReference type="Proteomes" id="UP000297963">
    <property type="component" value="Unassembled WGS sequence"/>
</dbReference>
<dbReference type="InterPro" id="IPR057574">
    <property type="entry name" value="nSTAND_NTPase5_dom"/>
</dbReference>
<evidence type="ECO:0000256" key="1">
    <source>
        <dbReference type="SAM" id="MobiDB-lite"/>
    </source>
</evidence>
<feature type="region of interest" description="Disordered" evidence="1">
    <location>
        <begin position="1310"/>
        <end position="1330"/>
    </location>
</feature>
<dbReference type="Pfam" id="PF25199">
    <property type="entry name" value="nSTAND_NTPase5"/>
    <property type="match status" value="1"/>
</dbReference>
<comment type="caution">
    <text evidence="4">The sequence shown here is derived from an EMBL/GenBank/DDBJ whole genome shotgun (WGS) entry which is preliminary data.</text>
</comment>
<dbReference type="EMBL" id="FOPW01000014">
    <property type="protein sequence ID" value="SFH76105.1"/>
    <property type="molecule type" value="Genomic_DNA"/>
</dbReference>
<proteinExistence type="predicted"/>
<reference evidence="4 6" key="2">
    <citation type="submission" date="2019-03" db="EMBL/GenBank/DDBJ databases">
        <title>Genomics of glacier-inhabiting Cryobacterium strains.</title>
        <authorList>
            <person name="Liu Q."/>
            <person name="Xin Y.-H."/>
        </authorList>
    </citation>
    <scope>NUCLEOTIDE SEQUENCE [LARGE SCALE GENOMIC DNA]</scope>
    <source>
        <strain evidence="4 6">Hh34</strain>
    </source>
</reference>
<evidence type="ECO:0000313" key="3">
    <source>
        <dbReference type="EMBL" id="SFH76105.1"/>
    </source>
</evidence>
<dbReference type="InterPro" id="IPR027417">
    <property type="entry name" value="P-loop_NTPase"/>
</dbReference>